<dbReference type="RefSeq" id="WP_380703197.1">
    <property type="nucleotide sequence ID" value="NZ_JBHSAP010000007.1"/>
</dbReference>
<feature type="transmembrane region" description="Helical" evidence="7">
    <location>
        <begin position="35"/>
        <end position="51"/>
    </location>
</feature>
<dbReference type="Gene3D" id="3.30.240.20">
    <property type="entry name" value="bsu07140 like domains"/>
    <property type="match status" value="2"/>
</dbReference>
<reference evidence="10" key="1">
    <citation type="journal article" date="2019" name="Int. J. Syst. Evol. Microbiol.">
        <title>The Global Catalogue of Microorganisms (GCM) 10K type strain sequencing project: providing services to taxonomists for standard genome sequencing and annotation.</title>
        <authorList>
            <consortium name="The Broad Institute Genomics Platform"/>
            <consortium name="The Broad Institute Genome Sequencing Center for Infectious Disease"/>
            <person name="Wu L."/>
            <person name="Ma J."/>
        </authorList>
    </citation>
    <scope>NUCLEOTIDE SEQUENCE [LARGE SCALE GENOMIC DNA]</scope>
    <source>
        <strain evidence="10">IBRC-M 10813</strain>
    </source>
</reference>
<dbReference type="Pfam" id="PF04239">
    <property type="entry name" value="DUF421"/>
    <property type="match status" value="1"/>
</dbReference>
<comment type="caution">
    <text evidence="9">The sequence shown here is derived from an EMBL/GenBank/DDBJ whole genome shotgun (WGS) entry which is preliminary data.</text>
</comment>
<evidence type="ECO:0000256" key="6">
    <source>
        <dbReference type="ARBA" id="ARBA00023136"/>
    </source>
</evidence>
<comment type="subcellular location">
    <subcellularLocation>
        <location evidence="1">Cell membrane</location>
        <topology evidence="1">Multi-pass membrane protein</topology>
    </subcellularLocation>
</comment>
<evidence type="ECO:0000256" key="4">
    <source>
        <dbReference type="ARBA" id="ARBA00022692"/>
    </source>
</evidence>
<sequence>MVVYSLKVFVLFTSAIVGLHLMGKSARLKVTPHDLVAIVMIAALATNPILVKNDIKKTLLAIILIALIHLIYAKLTLYRRTNQWLIGEPTILVKHGKIVKESLRRCEISLAELLSHIRAKGYPDIREIQYGILEPTGELTVLPREELYPVTPKDLQLETEYRGVALSLIVDGRIQHHNLRLIGKDVSWLKDQLRRKGWSDTEKVLYAAKMNDQTDIFIDNGEGSR</sequence>
<evidence type="ECO:0000256" key="3">
    <source>
        <dbReference type="ARBA" id="ARBA00022475"/>
    </source>
</evidence>
<protein>
    <submittedName>
        <fullName evidence="9">DUF421 domain-containing protein</fullName>
    </submittedName>
</protein>
<feature type="transmembrane region" description="Helical" evidence="7">
    <location>
        <begin position="57"/>
        <end position="75"/>
    </location>
</feature>
<keyword evidence="3" id="KW-1003">Cell membrane</keyword>
<evidence type="ECO:0000313" key="10">
    <source>
        <dbReference type="Proteomes" id="UP001595843"/>
    </source>
</evidence>
<proteinExistence type="inferred from homology"/>
<feature type="domain" description="YetF C-terminal" evidence="8">
    <location>
        <begin position="79"/>
        <end position="207"/>
    </location>
</feature>
<organism evidence="9 10">
    <name type="scientific">Salinithrix halophila</name>
    <dbReference type="NCBI Taxonomy" id="1485204"/>
    <lineage>
        <taxon>Bacteria</taxon>
        <taxon>Bacillati</taxon>
        <taxon>Bacillota</taxon>
        <taxon>Bacilli</taxon>
        <taxon>Bacillales</taxon>
        <taxon>Thermoactinomycetaceae</taxon>
        <taxon>Salinithrix</taxon>
    </lineage>
</organism>
<keyword evidence="5 7" id="KW-1133">Transmembrane helix</keyword>
<evidence type="ECO:0000256" key="2">
    <source>
        <dbReference type="ARBA" id="ARBA00006448"/>
    </source>
</evidence>
<accession>A0ABV8JHW3</accession>
<dbReference type="PANTHER" id="PTHR34582">
    <property type="entry name" value="UPF0702 TRANSMEMBRANE PROTEIN YCAP"/>
    <property type="match status" value="1"/>
</dbReference>
<evidence type="ECO:0000256" key="7">
    <source>
        <dbReference type="SAM" id="Phobius"/>
    </source>
</evidence>
<evidence type="ECO:0000259" key="8">
    <source>
        <dbReference type="Pfam" id="PF04239"/>
    </source>
</evidence>
<keyword evidence="10" id="KW-1185">Reference proteome</keyword>
<comment type="similarity">
    <text evidence="2">Belongs to the UPF0702 family.</text>
</comment>
<keyword evidence="4 7" id="KW-0812">Transmembrane</keyword>
<dbReference type="InterPro" id="IPR007353">
    <property type="entry name" value="DUF421"/>
</dbReference>
<keyword evidence="6 7" id="KW-0472">Membrane</keyword>
<evidence type="ECO:0000313" key="9">
    <source>
        <dbReference type="EMBL" id="MFC4076392.1"/>
    </source>
</evidence>
<evidence type="ECO:0000256" key="5">
    <source>
        <dbReference type="ARBA" id="ARBA00022989"/>
    </source>
</evidence>
<dbReference type="Proteomes" id="UP001595843">
    <property type="component" value="Unassembled WGS sequence"/>
</dbReference>
<dbReference type="InterPro" id="IPR023090">
    <property type="entry name" value="UPF0702_alpha/beta_dom_sf"/>
</dbReference>
<dbReference type="EMBL" id="JBHSAP010000007">
    <property type="protein sequence ID" value="MFC4076392.1"/>
    <property type="molecule type" value="Genomic_DNA"/>
</dbReference>
<gene>
    <name evidence="9" type="ORF">ACFOUO_06155</name>
</gene>
<dbReference type="PANTHER" id="PTHR34582:SF5">
    <property type="entry name" value="UPF0702 TRANSMEMBRANE PROTEIN YETF"/>
    <property type="match status" value="1"/>
</dbReference>
<feature type="transmembrane region" description="Helical" evidence="7">
    <location>
        <begin position="6"/>
        <end position="23"/>
    </location>
</feature>
<evidence type="ECO:0000256" key="1">
    <source>
        <dbReference type="ARBA" id="ARBA00004651"/>
    </source>
</evidence>
<name>A0ABV8JHW3_9BACL</name>